<dbReference type="EMBL" id="CP015102">
    <property type="protein sequence ID" value="ASJ06545.1"/>
    <property type="molecule type" value="Genomic_DNA"/>
</dbReference>
<feature type="region of interest" description="Disordered" evidence="4">
    <location>
        <begin position="1"/>
        <end position="21"/>
    </location>
</feature>
<dbReference type="InterPro" id="IPR004364">
    <property type="entry name" value="Aa-tRNA-synt_II"/>
</dbReference>
<evidence type="ECO:0000259" key="5">
    <source>
        <dbReference type="Pfam" id="PF00152"/>
    </source>
</evidence>
<protein>
    <recommendedName>
        <fullName evidence="5">Aminoacyl-tRNA synthetase class II (D/K/N) domain-containing protein</fullName>
    </recommendedName>
</protein>
<keyword evidence="2" id="KW-0547">Nucleotide-binding</keyword>
<gene>
    <name evidence="6" type="ORF">A3L08_03985</name>
</gene>
<dbReference type="GO" id="GO:0004812">
    <property type="term" value="F:aminoacyl-tRNA ligase activity"/>
    <property type="evidence" value="ECO:0007669"/>
    <property type="project" value="InterPro"/>
</dbReference>
<organism evidence="6 7">
    <name type="scientific">Thermococcus pacificus</name>
    <dbReference type="NCBI Taxonomy" id="71998"/>
    <lineage>
        <taxon>Archaea</taxon>
        <taxon>Methanobacteriati</taxon>
        <taxon>Methanobacteriota</taxon>
        <taxon>Thermococci</taxon>
        <taxon>Thermococcales</taxon>
        <taxon>Thermococcaceae</taxon>
        <taxon>Thermococcus</taxon>
    </lineage>
</organism>
<evidence type="ECO:0000256" key="4">
    <source>
        <dbReference type="SAM" id="MobiDB-lite"/>
    </source>
</evidence>
<dbReference type="Gene3D" id="3.30.930.10">
    <property type="entry name" value="Bira Bifunctional Protein, Domain 2"/>
    <property type="match status" value="1"/>
</dbReference>
<feature type="domain" description="Aminoacyl-tRNA synthetase class II (D/K/N)" evidence="5">
    <location>
        <begin position="17"/>
        <end position="68"/>
    </location>
</feature>
<accession>A0A218P6Y3</accession>
<dbReference type="Pfam" id="PF00152">
    <property type="entry name" value="tRNA-synt_2"/>
    <property type="match status" value="1"/>
</dbReference>
<evidence type="ECO:0000313" key="6">
    <source>
        <dbReference type="EMBL" id="ASJ06545.1"/>
    </source>
</evidence>
<sequence>MGVYGGLRNGPRLQQDDASPEEVSFKPYLEVAKAGLLRPSAGAGIGVERLVRYIMGAKHIAEIQPFSRILGIPPVI</sequence>
<evidence type="ECO:0000256" key="1">
    <source>
        <dbReference type="ARBA" id="ARBA00022598"/>
    </source>
</evidence>
<reference evidence="6 7" key="1">
    <citation type="submission" date="2016-04" db="EMBL/GenBank/DDBJ databases">
        <title>Complete genome sequence of Thermococcus pacificus type strain P4.</title>
        <authorList>
            <person name="Oger P.M."/>
        </authorList>
    </citation>
    <scope>NUCLEOTIDE SEQUENCE [LARGE SCALE GENOMIC DNA]</scope>
    <source>
        <strain evidence="6 7">P-4</strain>
    </source>
</reference>
<keyword evidence="1" id="KW-0436">Ligase</keyword>
<dbReference type="AlphaFoldDB" id="A0A218P6Y3"/>
<keyword evidence="7" id="KW-1185">Reference proteome</keyword>
<dbReference type="InterPro" id="IPR045864">
    <property type="entry name" value="aa-tRNA-synth_II/BPL/LPL"/>
</dbReference>
<dbReference type="KEGG" id="tpaf:A3L08_03985"/>
<dbReference type="Proteomes" id="UP000197418">
    <property type="component" value="Chromosome"/>
</dbReference>
<proteinExistence type="predicted"/>
<name>A0A218P6Y3_9EURY</name>
<evidence type="ECO:0000256" key="3">
    <source>
        <dbReference type="ARBA" id="ARBA00022840"/>
    </source>
</evidence>
<keyword evidence="3" id="KW-0067">ATP-binding</keyword>
<dbReference type="SUPFAM" id="SSF55681">
    <property type="entry name" value="Class II aaRS and biotin synthetases"/>
    <property type="match status" value="1"/>
</dbReference>
<evidence type="ECO:0000256" key="2">
    <source>
        <dbReference type="ARBA" id="ARBA00022741"/>
    </source>
</evidence>
<dbReference type="GO" id="GO:0006418">
    <property type="term" value="P:tRNA aminoacylation for protein translation"/>
    <property type="evidence" value="ECO:0007669"/>
    <property type="project" value="InterPro"/>
</dbReference>
<dbReference type="GO" id="GO:0005524">
    <property type="term" value="F:ATP binding"/>
    <property type="evidence" value="ECO:0007669"/>
    <property type="project" value="InterPro"/>
</dbReference>
<evidence type="ECO:0000313" key="7">
    <source>
        <dbReference type="Proteomes" id="UP000197418"/>
    </source>
</evidence>